<dbReference type="CDD" id="cd18827">
    <property type="entry name" value="GH43_XlnD-like"/>
    <property type="match status" value="1"/>
</dbReference>
<dbReference type="InterPro" id="IPR052176">
    <property type="entry name" value="Glycosyl_Hydrlase_43_Enz"/>
</dbReference>
<dbReference type="RefSeq" id="WP_380130034.1">
    <property type="nucleotide sequence ID" value="NZ_JBHSEG010000009.1"/>
</dbReference>
<organism evidence="7 8">
    <name type="scientific">Deinococcus sonorensis</name>
    <dbReference type="NCBI Taxonomy" id="309891"/>
    <lineage>
        <taxon>Bacteria</taxon>
        <taxon>Thermotogati</taxon>
        <taxon>Deinococcota</taxon>
        <taxon>Deinococci</taxon>
        <taxon>Deinococcales</taxon>
        <taxon>Deinococcaceae</taxon>
        <taxon>Deinococcus</taxon>
    </lineage>
</organism>
<comment type="caution">
    <text evidence="7">The sequence shown here is derived from an EMBL/GenBank/DDBJ whole genome shotgun (WGS) entry which is preliminary data.</text>
</comment>
<sequence>MTDPHSQPAGGAALTSGNPVFPGWYADPELHVFSGPDGERRYYIYPTGSADFTRQASFECWSSADLTDWVNHGTILDFRDVPWSTNYAAWAPSCAQSPRDGKFYFYFSAGDGAGIGVAVSDSPSGPFRDAIGLPLIRDYLHGAQPIDAHCFVDDDHQAYLYYGGHGHCVVAPLTPTMCAVHRAPREITPSPGYVEAPFMVKRRGVYYLMWSEGDWADSTYLAAYGVSDSPLGPFTYGGRILENHPDVALGAGHHSVLRLPGTEDEWVICYHRRPLGETNMHHRVTCIDRLVFRDDGSIAPVTLTHHGVPAHPATAG</sequence>
<keyword evidence="3 6" id="KW-0378">Hydrolase</keyword>
<evidence type="ECO:0000256" key="4">
    <source>
        <dbReference type="ARBA" id="ARBA00023277"/>
    </source>
</evidence>
<evidence type="ECO:0000256" key="6">
    <source>
        <dbReference type="RuleBase" id="RU361187"/>
    </source>
</evidence>
<keyword evidence="2" id="KW-0624">Polysaccharide degradation</keyword>
<comment type="similarity">
    <text evidence="1 6">Belongs to the glycosyl hydrolase 43 family.</text>
</comment>
<dbReference type="PANTHER" id="PTHR43772:SF2">
    <property type="entry name" value="PUTATIVE (AFU_ORTHOLOGUE AFUA_2G04480)-RELATED"/>
    <property type="match status" value="1"/>
</dbReference>
<accession>A0ABV8YBS6</accession>
<evidence type="ECO:0000256" key="1">
    <source>
        <dbReference type="ARBA" id="ARBA00009865"/>
    </source>
</evidence>
<evidence type="ECO:0000313" key="8">
    <source>
        <dbReference type="Proteomes" id="UP001595939"/>
    </source>
</evidence>
<dbReference type="Proteomes" id="UP001595939">
    <property type="component" value="Unassembled WGS sequence"/>
</dbReference>
<proteinExistence type="inferred from homology"/>
<dbReference type="InterPro" id="IPR006710">
    <property type="entry name" value="Glyco_hydro_43"/>
</dbReference>
<gene>
    <name evidence="7" type="ORF">ACFO0P_16470</name>
</gene>
<dbReference type="PANTHER" id="PTHR43772">
    <property type="entry name" value="ENDO-1,4-BETA-XYLANASE"/>
    <property type="match status" value="1"/>
</dbReference>
<keyword evidence="5 6" id="KW-0326">Glycosidase</keyword>
<dbReference type="Gene3D" id="2.115.10.20">
    <property type="entry name" value="Glycosyl hydrolase domain, family 43"/>
    <property type="match status" value="1"/>
</dbReference>
<dbReference type="EMBL" id="JBHSEG010000009">
    <property type="protein sequence ID" value="MFC4455372.1"/>
    <property type="molecule type" value="Genomic_DNA"/>
</dbReference>
<dbReference type="Pfam" id="PF04616">
    <property type="entry name" value="Glyco_hydro_43"/>
    <property type="match status" value="1"/>
</dbReference>
<keyword evidence="2" id="KW-0858">Xylan degradation</keyword>
<dbReference type="InterPro" id="IPR023296">
    <property type="entry name" value="Glyco_hydro_beta-prop_sf"/>
</dbReference>
<evidence type="ECO:0000256" key="5">
    <source>
        <dbReference type="ARBA" id="ARBA00023295"/>
    </source>
</evidence>
<evidence type="ECO:0000256" key="3">
    <source>
        <dbReference type="ARBA" id="ARBA00022801"/>
    </source>
</evidence>
<evidence type="ECO:0000313" key="7">
    <source>
        <dbReference type="EMBL" id="MFC4455372.1"/>
    </source>
</evidence>
<name>A0ABV8YBS6_9DEIO</name>
<keyword evidence="4" id="KW-0119">Carbohydrate metabolism</keyword>
<dbReference type="GO" id="GO:0016787">
    <property type="term" value="F:hydrolase activity"/>
    <property type="evidence" value="ECO:0007669"/>
    <property type="project" value="UniProtKB-KW"/>
</dbReference>
<dbReference type="SUPFAM" id="SSF75005">
    <property type="entry name" value="Arabinanase/levansucrase/invertase"/>
    <property type="match status" value="1"/>
</dbReference>
<reference evidence="8" key="1">
    <citation type="journal article" date="2019" name="Int. J. Syst. Evol. Microbiol.">
        <title>The Global Catalogue of Microorganisms (GCM) 10K type strain sequencing project: providing services to taxonomists for standard genome sequencing and annotation.</title>
        <authorList>
            <consortium name="The Broad Institute Genomics Platform"/>
            <consortium name="The Broad Institute Genome Sequencing Center for Infectious Disease"/>
            <person name="Wu L."/>
            <person name="Ma J."/>
        </authorList>
    </citation>
    <scope>NUCLEOTIDE SEQUENCE [LARGE SCALE GENOMIC DNA]</scope>
    <source>
        <strain evidence="8">CCUG 39970</strain>
    </source>
</reference>
<protein>
    <submittedName>
        <fullName evidence="7">Glycoside hydrolase family 43 protein</fullName>
    </submittedName>
</protein>
<evidence type="ECO:0000256" key="2">
    <source>
        <dbReference type="ARBA" id="ARBA00022651"/>
    </source>
</evidence>
<keyword evidence="8" id="KW-1185">Reference proteome</keyword>